<feature type="compositionally biased region" description="Acidic residues" evidence="1">
    <location>
        <begin position="58"/>
        <end position="80"/>
    </location>
</feature>
<evidence type="ECO:0000256" key="1">
    <source>
        <dbReference type="SAM" id="MobiDB-lite"/>
    </source>
</evidence>
<organism evidence="2 3">
    <name type="scientific">Merluccius polli</name>
    <name type="common">Benguela hake</name>
    <name type="synonym">Merluccius cadenati</name>
    <dbReference type="NCBI Taxonomy" id="89951"/>
    <lineage>
        <taxon>Eukaryota</taxon>
        <taxon>Metazoa</taxon>
        <taxon>Chordata</taxon>
        <taxon>Craniata</taxon>
        <taxon>Vertebrata</taxon>
        <taxon>Euteleostomi</taxon>
        <taxon>Actinopterygii</taxon>
        <taxon>Neopterygii</taxon>
        <taxon>Teleostei</taxon>
        <taxon>Neoteleostei</taxon>
        <taxon>Acanthomorphata</taxon>
        <taxon>Zeiogadaria</taxon>
        <taxon>Gadariae</taxon>
        <taxon>Gadiformes</taxon>
        <taxon>Gadoidei</taxon>
        <taxon>Merlucciidae</taxon>
        <taxon>Merluccius</taxon>
    </lineage>
</organism>
<dbReference type="Proteomes" id="UP001174136">
    <property type="component" value="Unassembled WGS sequence"/>
</dbReference>
<evidence type="ECO:0000313" key="3">
    <source>
        <dbReference type="Proteomes" id="UP001174136"/>
    </source>
</evidence>
<dbReference type="AlphaFoldDB" id="A0AA47P0T0"/>
<accession>A0AA47P0T0</accession>
<sequence length="173" mass="18964">MGGLGDGGEEKGPLPPSDEEEKEEEEEEEEEEGELRIEEGGDGGEEEEEDDGGSKGDEESEMEGGGEEENLEEEEEEEEGGRDNNAHSPTTADPQTAMRARTKGGERLGAMRSDATPRRQHCQRPRGHRKQFKGLLFYTTRCEAVVVVVRGGHSWPKPSVSSMANMSFSFSCS</sequence>
<gene>
    <name evidence="2" type="ORF">N1851_017406</name>
</gene>
<proteinExistence type="predicted"/>
<reference evidence="2" key="1">
    <citation type="journal article" date="2023" name="Front. Mar. Sci.">
        <title>A new Merluccius polli reference genome to investigate the effects of global change in West African waters.</title>
        <authorList>
            <person name="Mateo J.L."/>
            <person name="Blanco-Fernandez C."/>
            <person name="Garcia-Vazquez E."/>
            <person name="Machado-Schiaffino G."/>
        </authorList>
    </citation>
    <scope>NUCLEOTIDE SEQUENCE</scope>
    <source>
        <strain evidence="2">C29</strain>
        <tissue evidence="2">Fin</tissue>
    </source>
</reference>
<protein>
    <submittedName>
        <fullName evidence="2">Uncharacterized protein</fullName>
    </submittedName>
</protein>
<feature type="compositionally biased region" description="Basic residues" evidence="1">
    <location>
        <begin position="118"/>
        <end position="127"/>
    </location>
</feature>
<feature type="compositionally biased region" description="Acidic residues" evidence="1">
    <location>
        <begin position="40"/>
        <end position="51"/>
    </location>
</feature>
<comment type="caution">
    <text evidence="2">The sequence shown here is derived from an EMBL/GenBank/DDBJ whole genome shotgun (WGS) entry which is preliminary data.</text>
</comment>
<name>A0AA47P0T0_MERPO</name>
<dbReference type="EMBL" id="JAOPHQ010003149">
    <property type="protein sequence ID" value="KAK0144230.1"/>
    <property type="molecule type" value="Genomic_DNA"/>
</dbReference>
<keyword evidence="3" id="KW-1185">Reference proteome</keyword>
<evidence type="ECO:0000313" key="2">
    <source>
        <dbReference type="EMBL" id="KAK0144230.1"/>
    </source>
</evidence>
<feature type="region of interest" description="Disordered" evidence="1">
    <location>
        <begin position="1"/>
        <end position="127"/>
    </location>
</feature>
<feature type="compositionally biased region" description="Acidic residues" evidence="1">
    <location>
        <begin position="17"/>
        <end position="33"/>
    </location>
</feature>